<dbReference type="InterPro" id="IPR006683">
    <property type="entry name" value="Thioestr_dom"/>
</dbReference>
<dbReference type="CDD" id="cd03443">
    <property type="entry name" value="PaaI_thioesterase"/>
    <property type="match status" value="1"/>
</dbReference>
<dbReference type="InterPro" id="IPR052061">
    <property type="entry name" value="PTE-AB_protein"/>
</dbReference>
<proteinExistence type="predicted"/>
<feature type="domain" description="Thioesterase" evidence="1">
    <location>
        <begin position="140"/>
        <end position="199"/>
    </location>
</feature>
<protein>
    <recommendedName>
        <fullName evidence="1">Thioesterase domain-containing protein</fullName>
    </recommendedName>
</protein>
<accession>A0A9P4GX24</accession>
<reference evidence="2" key="1">
    <citation type="journal article" date="2020" name="Stud. Mycol.">
        <title>101 Dothideomycetes genomes: a test case for predicting lifestyles and emergence of pathogens.</title>
        <authorList>
            <person name="Haridas S."/>
            <person name="Albert R."/>
            <person name="Binder M."/>
            <person name="Bloem J."/>
            <person name="Labutti K."/>
            <person name="Salamov A."/>
            <person name="Andreopoulos B."/>
            <person name="Baker S."/>
            <person name="Barry K."/>
            <person name="Bills G."/>
            <person name="Bluhm B."/>
            <person name="Cannon C."/>
            <person name="Castanera R."/>
            <person name="Culley D."/>
            <person name="Daum C."/>
            <person name="Ezra D."/>
            <person name="Gonzalez J."/>
            <person name="Henrissat B."/>
            <person name="Kuo A."/>
            <person name="Liang C."/>
            <person name="Lipzen A."/>
            <person name="Lutzoni F."/>
            <person name="Magnuson J."/>
            <person name="Mondo S."/>
            <person name="Nolan M."/>
            <person name="Ohm R."/>
            <person name="Pangilinan J."/>
            <person name="Park H.-J."/>
            <person name="Ramirez L."/>
            <person name="Alfaro M."/>
            <person name="Sun H."/>
            <person name="Tritt A."/>
            <person name="Yoshinaga Y."/>
            <person name="Zwiers L.-H."/>
            <person name="Turgeon B."/>
            <person name="Goodwin S."/>
            <person name="Spatafora J."/>
            <person name="Crous P."/>
            <person name="Grigoriev I."/>
        </authorList>
    </citation>
    <scope>NUCLEOTIDE SEQUENCE</scope>
    <source>
        <strain evidence="2">CBS 110217</strain>
    </source>
</reference>
<dbReference type="InterPro" id="IPR029069">
    <property type="entry name" value="HotDog_dom_sf"/>
</dbReference>
<name>A0A9P4GX24_9PLEO</name>
<keyword evidence="3" id="KW-1185">Reference proteome</keyword>
<dbReference type="PANTHER" id="PTHR47260">
    <property type="entry name" value="UPF0644 PROTEIN PB2B4.06"/>
    <property type="match status" value="1"/>
</dbReference>
<dbReference type="EMBL" id="ML978363">
    <property type="protein sequence ID" value="KAF2023274.1"/>
    <property type="molecule type" value="Genomic_DNA"/>
</dbReference>
<comment type="caution">
    <text evidence="2">The sequence shown here is derived from an EMBL/GenBank/DDBJ whole genome shotgun (WGS) entry which is preliminary data.</text>
</comment>
<organism evidence="2 3">
    <name type="scientific">Setomelanomma holmii</name>
    <dbReference type="NCBI Taxonomy" id="210430"/>
    <lineage>
        <taxon>Eukaryota</taxon>
        <taxon>Fungi</taxon>
        <taxon>Dikarya</taxon>
        <taxon>Ascomycota</taxon>
        <taxon>Pezizomycotina</taxon>
        <taxon>Dothideomycetes</taxon>
        <taxon>Pleosporomycetidae</taxon>
        <taxon>Pleosporales</taxon>
        <taxon>Pleosporineae</taxon>
        <taxon>Phaeosphaeriaceae</taxon>
        <taxon>Setomelanomma</taxon>
    </lineage>
</organism>
<evidence type="ECO:0000259" key="1">
    <source>
        <dbReference type="Pfam" id="PF03061"/>
    </source>
</evidence>
<dbReference type="Pfam" id="PF03061">
    <property type="entry name" value="4HBT"/>
    <property type="match status" value="1"/>
</dbReference>
<dbReference type="Proteomes" id="UP000799777">
    <property type="component" value="Unassembled WGS sequence"/>
</dbReference>
<evidence type="ECO:0000313" key="2">
    <source>
        <dbReference type="EMBL" id="KAF2023274.1"/>
    </source>
</evidence>
<evidence type="ECO:0000313" key="3">
    <source>
        <dbReference type="Proteomes" id="UP000799777"/>
    </source>
</evidence>
<dbReference type="SUPFAM" id="SSF54637">
    <property type="entry name" value="Thioesterase/thiol ester dehydrase-isomerase"/>
    <property type="match status" value="1"/>
</dbReference>
<gene>
    <name evidence="2" type="ORF">EK21DRAFT_81311</name>
</gene>
<sequence length="229" mass="25558">MSPSEPPLPVEHLEDFMVLEWCNKLLSDPHVTNISKRVIPDKREGVSNTFFTRTLFADGAIRAFLSLYKPGNGERRVSDRDVFTGSAPLHEIERPDAEEAEARRQMAREEKIYDVNDPDTPEAIILASLGSDLDGGIRRVHGGVTASLLDQVMGTLISYAYQHRCATSHMTVRYKAAVDTPCVLLVRAKLVRERGRYIETMGWLEDGHGKVFAECDGAFVMNKLGSPKI</sequence>
<dbReference type="AlphaFoldDB" id="A0A9P4GX24"/>
<dbReference type="PANTHER" id="PTHR47260:SF3">
    <property type="entry name" value="THIOESTERASE FAMILY PROTEIN (AFU_ORTHOLOGUE AFUA_7G03960)"/>
    <property type="match status" value="1"/>
</dbReference>
<dbReference type="Gene3D" id="3.10.129.10">
    <property type="entry name" value="Hotdog Thioesterase"/>
    <property type="match status" value="1"/>
</dbReference>
<dbReference type="OrthoDB" id="506431at2759"/>